<accession>A0A1H9MJ52</accession>
<name>A0A1H9MJ52_9STRE</name>
<organism evidence="1 2">
    <name type="scientific">Streptococcus gallolyticus</name>
    <dbReference type="NCBI Taxonomy" id="315405"/>
    <lineage>
        <taxon>Bacteria</taxon>
        <taxon>Bacillati</taxon>
        <taxon>Bacillota</taxon>
        <taxon>Bacilli</taxon>
        <taxon>Lactobacillales</taxon>
        <taxon>Streptococcaceae</taxon>
        <taxon>Streptococcus</taxon>
    </lineage>
</organism>
<dbReference type="Proteomes" id="UP000182712">
    <property type="component" value="Unassembled WGS sequence"/>
</dbReference>
<protein>
    <submittedName>
        <fullName evidence="1">Uncharacterized protein</fullName>
    </submittedName>
</protein>
<reference evidence="1 2" key="1">
    <citation type="submission" date="2016-10" db="EMBL/GenBank/DDBJ databases">
        <authorList>
            <person name="de Groot N.N."/>
        </authorList>
    </citation>
    <scope>NUCLEOTIDE SEQUENCE [LARGE SCALE GENOMIC DNA]</scope>
    <source>
        <strain evidence="1 2">VTM2R47</strain>
    </source>
</reference>
<evidence type="ECO:0000313" key="1">
    <source>
        <dbReference type="EMBL" id="SER23724.1"/>
    </source>
</evidence>
<dbReference type="EMBL" id="FOGM01000002">
    <property type="protein sequence ID" value="SER23724.1"/>
    <property type="molecule type" value="Genomic_DNA"/>
</dbReference>
<sequence>MIMELSSVVFCLQRFFTYISQFYVRKYNIDSYIRNSDLANISMSNDIIDKISIIKGKRVFFNAEND</sequence>
<proteinExistence type="predicted"/>
<dbReference type="AlphaFoldDB" id="A0A1H9MJ52"/>
<evidence type="ECO:0000313" key="2">
    <source>
        <dbReference type="Proteomes" id="UP000182712"/>
    </source>
</evidence>
<gene>
    <name evidence="1" type="ORF">SAMN04487840_10261</name>
</gene>